<dbReference type="Proteomes" id="UP000029661">
    <property type="component" value="Chromosome"/>
</dbReference>
<dbReference type="STRING" id="2162.BRM9_1434"/>
<name>A0A089ZI66_METFO</name>
<dbReference type="GO" id="GO:0016075">
    <property type="term" value="P:rRNA catabolic process"/>
    <property type="evidence" value="ECO:0007669"/>
    <property type="project" value="TreeGrafter"/>
</dbReference>
<dbReference type="AlphaFoldDB" id="A0A089ZI66"/>
<dbReference type="Gene3D" id="3.40.50.1010">
    <property type="entry name" value="5'-nuclease"/>
    <property type="match status" value="1"/>
</dbReference>
<dbReference type="PANTHER" id="PTHR42188">
    <property type="entry name" value="23S RRNA-SPECIFIC ENDONUCLEASE VAPC20"/>
    <property type="match status" value="1"/>
</dbReference>
<dbReference type="PANTHER" id="PTHR42188:SF1">
    <property type="entry name" value="23S RRNA-SPECIFIC ENDONUCLEASE VAPC20"/>
    <property type="match status" value="1"/>
</dbReference>
<dbReference type="InterPro" id="IPR039018">
    <property type="entry name" value="VapC20-like"/>
</dbReference>
<evidence type="ECO:0000313" key="2">
    <source>
        <dbReference type="EMBL" id="AIS32248.1"/>
    </source>
</evidence>
<dbReference type="RefSeq" id="WP_048085280.1">
    <property type="nucleotide sequence ID" value="NZ_CP006933.1"/>
</dbReference>
<dbReference type="InterPro" id="IPR029060">
    <property type="entry name" value="PIN-like_dom_sf"/>
</dbReference>
<dbReference type="Pfam" id="PF01850">
    <property type="entry name" value="PIN"/>
    <property type="match status" value="1"/>
</dbReference>
<gene>
    <name evidence="2" type="ORF">BRM9_1434</name>
</gene>
<dbReference type="SUPFAM" id="SSF88723">
    <property type="entry name" value="PIN domain-like"/>
    <property type="match status" value="1"/>
</dbReference>
<reference evidence="2 3" key="1">
    <citation type="submission" date="2013-12" db="EMBL/GenBank/DDBJ databases">
        <title>The complete genome sequence of Methanobacterium sp. BRM9.</title>
        <authorList>
            <consortium name="Pastoral Greenhouse Gas Research Consortium"/>
            <person name="Kelly W.J."/>
            <person name="Leahy S.C."/>
            <person name="Perry R."/>
            <person name="Li D."/>
            <person name="Altermann E."/>
            <person name="Lambie S.C."/>
            <person name="Attwood G.T."/>
        </authorList>
    </citation>
    <scope>NUCLEOTIDE SEQUENCE [LARGE SCALE GENOMIC DNA]</scope>
    <source>
        <strain evidence="2 3">BRM9</strain>
    </source>
</reference>
<dbReference type="EMBL" id="CP006933">
    <property type="protein sequence ID" value="AIS32248.1"/>
    <property type="molecule type" value="Genomic_DNA"/>
</dbReference>
<dbReference type="KEGG" id="mfc:BRM9_1434"/>
<dbReference type="GeneID" id="24792597"/>
<accession>A0A089ZI66</accession>
<protein>
    <submittedName>
        <fullName evidence="2">PIN domain-containing protein</fullName>
    </submittedName>
</protein>
<sequence length="129" mass="14587">MIFIDASFFIAASIKKDQWHPRIREILPKIVAQDKMTSIVVLSEAVTMVGSLGGGKMGARLYNYIQDNHEVKFIDKELSSQAMSFFLNYDGVLSFADSVSLQLMKQYKIDTIVSFDSDFDKVKGISRIH</sequence>
<dbReference type="OrthoDB" id="41298at2157"/>
<evidence type="ECO:0000313" key="3">
    <source>
        <dbReference type="Proteomes" id="UP000029661"/>
    </source>
</evidence>
<dbReference type="GO" id="GO:0004521">
    <property type="term" value="F:RNA endonuclease activity"/>
    <property type="evidence" value="ECO:0007669"/>
    <property type="project" value="InterPro"/>
</dbReference>
<proteinExistence type="predicted"/>
<feature type="domain" description="PIN" evidence="1">
    <location>
        <begin position="2"/>
        <end position="123"/>
    </location>
</feature>
<organism evidence="2 3">
    <name type="scientific">Methanobacterium formicicum</name>
    <dbReference type="NCBI Taxonomy" id="2162"/>
    <lineage>
        <taxon>Archaea</taxon>
        <taxon>Methanobacteriati</taxon>
        <taxon>Methanobacteriota</taxon>
        <taxon>Methanomada group</taxon>
        <taxon>Methanobacteria</taxon>
        <taxon>Methanobacteriales</taxon>
        <taxon>Methanobacteriaceae</taxon>
        <taxon>Methanobacterium</taxon>
    </lineage>
</organism>
<evidence type="ECO:0000259" key="1">
    <source>
        <dbReference type="Pfam" id="PF01850"/>
    </source>
</evidence>
<dbReference type="InterPro" id="IPR002716">
    <property type="entry name" value="PIN_dom"/>
</dbReference>